<accession>A0A081KC38</accession>
<dbReference type="RefSeq" id="WP_020583417.1">
    <property type="nucleotide sequence ID" value="NZ_JOJP01000001.1"/>
</dbReference>
<reference evidence="1 2" key="1">
    <citation type="submission" date="2014-06" db="EMBL/GenBank/DDBJ databases">
        <title>Whole Genome Sequences of Three Symbiotic Endozoicomonas Bacteria.</title>
        <authorList>
            <person name="Neave M.J."/>
            <person name="Apprill A."/>
            <person name="Voolstra C.R."/>
        </authorList>
    </citation>
    <scope>NUCLEOTIDE SEQUENCE [LARGE SCALE GENOMIC DNA]</scope>
    <source>
        <strain evidence="1 2">DSM 22380</strain>
    </source>
</reference>
<sequence>MKITMVKKIMADGNLCKKCQEVQERLESSGHINRIDQFITADEGDAGSTGTLLAELYQVDKAPFFIVEEEGREPVIYTIYFKLVKEILEKAA</sequence>
<evidence type="ECO:0000313" key="2">
    <source>
        <dbReference type="Proteomes" id="UP000027997"/>
    </source>
</evidence>
<dbReference type="AlphaFoldDB" id="A0A081KC38"/>
<dbReference type="Proteomes" id="UP000027997">
    <property type="component" value="Unassembled WGS sequence"/>
</dbReference>
<evidence type="ECO:0000313" key="1">
    <source>
        <dbReference type="EMBL" id="KEI71714.1"/>
    </source>
</evidence>
<comment type="caution">
    <text evidence="1">The sequence shown here is derived from an EMBL/GenBank/DDBJ whole genome shotgun (WGS) entry which is preliminary data.</text>
</comment>
<evidence type="ECO:0008006" key="3">
    <source>
        <dbReference type="Google" id="ProtNLM"/>
    </source>
</evidence>
<dbReference type="EMBL" id="JOJP01000001">
    <property type="protein sequence ID" value="KEI71714.1"/>
    <property type="molecule type" value="Genomic_DNA"/>
</dbReference>
<organism evidence="1 2">
    <name type="scientific">Endozoicomonas elysicola</name>
    <dbReference type="NCBI Taxonomy" id="305900"/>
    <lineage>
        <taxon>Bacteria</taxon>
        <taxon>Pseudomonadati</taxon>
        <taxon>Pseudomonadota</taxon>
        <taxon>Gammaproteobacteria</taxon>
        <taxon>Oceanospirillales</taxon>
        <taxon>Endozoicomonadaceae</taxon>
        <taxon>Endozoicomonas</taxon>
    </lineage>
</organism>
<proteinExistence type="predicted"/>
<dbReference type="eggNOG" id="ENOG50334TE">
    <property type="taxonomic scope" value="Bacteria"/>
</dbReference>
<gene>
    <name evidence="1" type="ORF">GV64_14060</name>
</gene>
<keyword evidence="2" id="KW-1185">Reference proteome</keyword>
<protein>
    <recommendedName>
        <fullName evidence="3">Thioredoxin-like fold domain-containing protein</fullName>
    </recommendedName>
</protein>
<name>A0A081KC38_9GAMM</name>